<dbReference type="SUPFAM" id="SSF52540">
    <property type="entry name" value="P-loop containing nucleoside triphosphate hydrolases"/>
    <property type="match status" value="1"/>
</dbReference>
<feature type="non-terminal residue" evidence="1">
    <location>
        <position position="180"/>
    </location>
</feature>
<proteinExistence type="predicted"/>
<protein>
    <recommendedName>
        <fullName evidence="3">Sulfotransferase</fullName>
    </recommendedName>
</protein>
<gene>
    <name evidence="1" type="ORF">SK128_005523</name>
</gene>
<evidence type="ECO:0000313" key="1">
    <source>
        <dbReference type="EMBL" id="KAK7085455.1"/>
    </source>
</evidence>
<dbReference type="GO" id="GO:0006790">
    <property type="term" value="P:sulfur compound metabolic process"/>
    <property type="evidence" value="ECO:0007669"/>
    <property type="project" value="TreeGrafter"/>
</dbReference>
<dbReference type="EMBL" id="JAXCGZ010000926">
    <property type="protein sequence ID" value="KAK7085455.1"/>
    <property type="molecule type" value="Genomic_DNA"/>
</dbReference>
<dbReference type="Proteomes" id="UP001381693">
    <property type="component" value="Unassembled WGS sequence"/>
</dbReference>
<dbReference type="GO" id="GO:0006044">
    <property type="term" value="P:N-acetylglucosamine metabolic process"/>
    <property type="evidence" value="ECO:0007669"/>
    <property type="project" value="TreeGrafter"/>
</dbReference>
<dbReference type="PANTHER" id="PTHR10704">
    <property type="entry name" value="CARBOHYDRATE SULFOTRANSFERASE"/>
    <property type="match status" value="1"/>
</dbReference>
<dbReference type="AlphaFoldDB" id="A0AAN8XJ22"/>
<dbReference type="PANTHER" id="PTHR10704:SF44">
    <property type="entry name" value="LD35051P-RELATED"/>
    <property type="match status" value="1"/>
</dbReference>
<evidence type="ECO:0000313" key="2">
    <source>
        <dbReference type="Proteomes" id="UP001381693"/>
    </source>
</evidence>
<sequence length="180" mass="21039">MRSGSSFTARLLTVAPWTFYTEEPIREYLGDDVAVKDHLKTALNLLRDILQCQFSIRSDYYAKRLTGAHHHNVDTVKLCFMSDILCWDPFYNEIFCQAAQMRLVRLVNMELGFVESLLFDRDYNLKIIHLVRDPRGTLSSRNILKGVHTVHPKFTNVHHVCNRYRSDLTSAIRFARDYPD</sequence>
<dbReference type="GO" id="GO:0001517">
    <property type="term" value="F:N-acetylglucosamine 6-O-sulfotransferase activity"/>
    <property type="evidence" value="ECO:0007669"/>
    <property type="project" value="TreeGrafter"/>
</dbReference>
<keyword evidence="2" id="KW-1185">Reference proteome</keyword>
<comment type="caution">
    <text evidence="1">The sequence shown here is derived from an EMBL/GenBank/DDBJ whole genome shotgun (WGS) entry which is preliminary data.</text>
</comment>
<accession>A0AAN8XJ22</accession>
<evidence type="ECO:0008006" key="3">
    <source>
        <dbReference type="Google" id="ProtNLM"/>
    </source>
</evidence>
<reference evidence="1 2" key="1">
    <citation type="submission" date="2023-11" db="EMBL/GenBank/DDBJ databases">
        <title>Halocaridina rubra genome assembly.</title>
        <authorList>
            <person name="Smith C."/>
        </authorList>
    </citation>
    <scope>NUCLEOTIDE SEQUENCE [LARGE SCALE GENOMIC DNA]</scope>
    <source>
        <strain evidence="1">EP-1</strain>
        <tissue evidence="1">Whole</tissue>
    </source>
</reference>
<dbReference type="InterPro" id="IPR027417">
    <property type="entry name" value="P-loop_NTPase"/>
</dbReference>
<dbReference type="InterPro" id="IPR051135">
    <property type="entry name" value="Gal/GlcNAc/GalNAc_ST"/>
</dbReference>
<organism evidence="1 2">
    <name type="scientific">Halocaridina rubra</name>
    <name type="common">Hawaiian red shrimp</name>
    <dbReference type="NCBI Taxonomy" id="373956"/>
    <lineage>
        <taxon>Eukaryota</taxon>
        <taxon>Metazoa</taxon>
        <taxon>Ecdysozoa</taxon>
        <taxon>Arthropoda</taxon>
        <taxon>Crustacea</taxon>
        <taxon>Multicrustacea</taxon>
        <taxon>Malacostraca</taxon>
        <taxon>Eumalacostraca</taxon>
        <taxon>Eucarida</taxon>
        <taxon>Decapoda</taxon>
        <taxon>Pleocyemata</taxon>
        <taxon>Caridea</taxon>
        <taxon>Atyoidea</taxon>
        <taxon>Atyidae</taxon>
        <taxon>Halocaridina</taxon>
    </lineage>
</organism>
<name>A0AAN8XJ22_HALRR</name>
<dbReference type="Gene3D" id="3.40.50.300">
    <property type="entry name" value="P-loop containing nucleotide triphosphate hydrolases"/>
    <property type="match status" value="1"/>
</dbReference>